<name>A0A0K9XB05_9ACTN</name>
<dbReference type="OrthoDB" id="495620at2"/>
<evidence type="ECO:0000259" key="2">
    <source>
        <dbReference type="Pfam" id="PF00561"/>
    </source>
</evidence>
<dbReference type="SUPFAM" id="SSF53474">
    <property type="entry name" value="alpha/beta-Hydrolases"/>
    <property type="match status" value="1"/>
</dbReference>
<evidence type="ECO:0000313" key="3">
    <source>
        <dbReference type="EMBL" id="KNB50594.1"/>
    </source>
</evidence>
<keyword evidence="4" id="KW-1185">Reference proteome</keyword>
<dbReference type="Gene3D" id="3.40.50.1820">
    <property type="entry name" value="alpha/beta hydrolase"/>
    <property type="match status" value="1"/>
</dbReference>
<evidence type="ECO:0000256" key="1">
    <source>
        <dbReference type="ARBA" id="ARBA00022801"/>
    </source>
</evidence>
<feature type="domain" description="AB hydrolase-1" evidence="2">
    <location>
        <begin position="23"/>
        <end position="157"/>
    </location>
</feature>
<reference evidence="4" key="1">
    <citation type="submission" date="2015-07" db="EMBL/GenBank/DDBJ databases">
        <title>Draft genome sequence of Streptomyces sp. CMAA 1322, a bacterium isolated from Caatinga biome, from dry forest semiarid of Brazil.</title>
        <authorList>
            <person name="Santos S.N."/>
            <person name="Gacesa R."/>
            <person name="Taketani R.G."/>
            <person name="Long P.F."/>
            <person name="Melo I.S."/>
        </authorList>
    </citation>
    <scope>NUCLEOTIDE SEQUENCE [LARGE SCALE GENOMIC DNA]</scope>
    <source>
        <strain evidence="4">CMAA 1322</strain>
    </source>
</reference>
<dbReference type="AlphaFoldDB" id="A0A0K9XB05"/>
<dbReference type="InterPro" id="IPR050266">
    <property type="entry name" value="AB_hydrolase_sf"/>
</dbReference>
<proteinExistence type="predicted"/>
<organism evidence="3 4">
    <name type="scientific">Streptomyces caatingaensis</name>
    <dbReference type="NCBI Taxonomy" id="1678637"/>
    <lineage>
        <taxon>Bacteria</taxon>
        <taxon>Bacillati</taxon>
        <taxon>Actinomycetota</taxon>
        <taxon>Actinomycetes</taxon>
        <taxon>Kitasatosporales</taxon>
        <taxon>Streptomycetaceae</taxon>
        <taxon>Streptomyces</taxon>
    </lineage>
</organism>
<dbReference type="STRING" id="1678637.AC230_21925"/>
<protein>
    <submittedName>
        <fullName evidence="3">Alpha/beta hydrolase</fullName>
    </submittedName>
</protein>
<accession>A0A0K9XB05</accession>
<keyword evidence="1 3" id="KW-0378">Hydrolase</keyword>
<dbReference type="PANTHER" id="PTHR43798:SF31">
    <property type="entry name" value="AB HYDROLASE SUPERFAMILY PROTEIN YCLE"/>
    <property type="match status" value="1"/>
</dbReference>
<dbReference type="EMBL" id="LFXA01000014">
    <property type="protein sequence ID" value="KNB50594.1"/>
    <property type="molecule type" value="Genomic_DNA"/>
</dbReference>
<dbReference type="Pfam" id="PF00561">
    <property type="entry name" value="Abhydrolase_1"/>
    <property type="match status" value="1"/>
</dbReference>
<dbReference type="GO" id="GO:0016020">
    <property type="term" value="C:membrane"/>
    <property type="evidence" value="ECO:0007669"/>
    <property type="project" value="TreeGrafter"/>
</dbReference>
<dbReference type="GO" id="GO:0016787">
    <property type="term" value="F:hydrolase activity"/>
    <property type="evidence" value="ECO:0007669"/>
    <property type="project" value="UniProtKB-KW"/>
</dbReference>
<evidence type="ECO:0000313" key="4">
    <source>
        <dbReference type="Proteomes" id="UP000037288"/>
    </source>
</evidence>
<comment type="caution">
    <text evidence="3">The sequence shown here is derived from an EMBL/GenBank/DDBJ whole genome shotgun (WGS) entry which is preliminary data.</text>
</comment>
<dbReference type="InterPro" id="IPR029058">
    <property type="entry name" value="AB_hydrolase_fold"/>
</dbReference>
<dbReference type="Proteomes" id="UP000037288">
    <property type="component" value="Unassembled WGS sequence"/>
</dbReference>
<gene>
    <name evidence="3" type="ORF">AC230_21925</name>
</gene>
<dbReference type="PANTHER" id="PTHR43798">
    <property type="entry name" value="MONOACYLGLYCEROL LIPASE"/>
    <property type="match status" value="1"/>
</dbReference>
<dbReference type="PRINTS" id="PR00111">
    <property type="entry name" value="ABHYDROLASE"/>
</dbReference>
<dbReference type="PATRIC" id="fig|1678637.3.peg.4699"/>
<dbReference type="InterPro" id="IPR000073">
    <property type="entry name" value="AB_hydrolase_1"/>
</dbReference>
<sequence>MESTVRVRNGEIWADDTGGDGPPLVLLHPGIADSGVWDRVVPELAPHHRVIRYDARGYGRSPAPTAAYSQAEDLAAVLDHFGLDRAALAGTSMGGATAVSLALDAPDRVTALALFCPGVTGRPDPDPPALTQEIGTLARAGDMDGLVALALRTWAAAGTAPDAKAADFVRRAIPAWFTTHPHQVPDAPAYDRLPALRPPCLIAITGLDQPEVVRCNEQMAARIPDCRVVRLPDCDHLPSLREPGTVARLILEACARGRGGV</sequence>
<dbReference type="RefSeq" id="WP_049717995.1">
    <property type="nucleotide sequence ID" value="NZ_LFXA01000014.1"/>
</dbReference>